<sequence>MRLLRWRDKRSDGHHHVVCHCSMAYLELNVEQVNKSAELLSYNDHDIDSLSNVVDPRLDISSTSSKKFLAESEQSRRESLASLGEVVPRPQYLPPSLPEPKEAPAPPPPDDAVYPDISALVAEYVATEDPALCSRVAQTIEDHSRVHSPRKGAPAKAAAAVPRSPLKCMSQAADILSVQQSTIGLPLKVAPPSEVVYQELVEYPSESVVASVDQRTSWLRTILTSTAANANHAPPSELSSKTNTKPTRSVVCVSVLKELPSVHYWRRAPEDVGGACLPPDLDNLDSASVCSETESNLSWASEADEEIRLIKNMLAPRRSDRPAAMPERALSSEATQTDPLSTRGLPTKNACVETDATELPTLLREKAHLEGELETLEGELGRLVQTRSELKSRAAEAEARCRQLVREKEASLEREAALSQELQGLRAEALRYGRVVGDYGSLVTSRDAEAGSLHDRAETLAVENKELRTALEELKVDLESRCGAVEGLKKKIAELHVESQSHVRARAQLDSENASLRSELSVVEKAKEWFREQLHESQQGRNLLHRERVSVEAAKMAAESACEGLKAENARLAQELAESRQRSLRDKEGLMRRLEDIEADLLEREAALSREASSAASGPRKSENNDLSGKLRLAEAEERLQSAESTLTAREVALAAAEKERTSLATDVQRLRLALSESELGRRNQEELLREGAQKVRRLQGELSAGREEAAELRTQRTALEVALAAANEDKRVVGEALGALTENLHKLEANFKLMRTDQVAKAAQLSQLEREKQSLEERLSEAQRELSLSCQQFDSQATSRSQAWGVEANDLRRQKADLERVVQMLEGELKQASTRAREAADERSLIEERLKRSEERCERGEAEAEALSRQNASLQSRLSELERRLSEEKARQSAQDSRKEEQASWETRVRELEQTLANWELSSREQERMYKSNIRLLTRKLREKMKELKLMQLQQSQHRVDGAEEDSNEPSTTAAETPASPNGTAVAEEAVGRASAEVVSAERGAENGDFQEERQRLLLQLEKEQGKLAGSLRAQEELRNCVEQLERQLAEQVAASTELQCRLEELREQAARSEARHSSESSDVRRELAKEQALSKDLRQKIFEEKRLSGQLRRQLSTLKEGLTSASQSADARRTECQALLERNQALEQELSETQGRLEGLRGDLKAAQGARQELEARLRGSQERDPALEQQMKLLSWNVKEKSQEVAALKEHARLAEATHQTELGGLRKQLEGSQQQLAGLSSELMAVRKDKFTLQAKVQELKERPALQGRPVQDYDDSYIADLLQQCSALPTSRPLGTLQVCLDSLKQELSTLHSQIKQNVELPKTEAEESEPSMSDNSDPCASDEDDMDEELRSTGTDIAFGEFVAMDDDLATCDPQTVADIMAELRQGEVSGSDDDEEQERPPAATFAQAVTALDVLRSFFDHKSSCGVEKSLQTLEKELFLAKGQGTRQQKLADAFGK</sequence>
<organism evidence="1 2">
    <name type="scientific">Ixodes persulcatus</name>
    <name type="common">Taiga tick</name>
    <dbReference type="NCBI Taxonomy" id="34615"/>
    <lineage>
        <taxon>Eukaryota</taxon>
        <taxon>Metazoa</taxon>
        <taxon>Ecdysozoa</taxon>
        <taxon>Arthropoda</taxon>
        <taxon>Chelicerata</taxon>
        <taxon>Arachnida</taxon>
        <taxon>Acari</taxon>
        <taxon>Parasitiformes</taxon>
        <taxon>Ixodida</taxon>
        <taxon>Ixodoidea</taxon>
        <taxon>Ixodidae</taxon>
        <taxon>Ixodinae</taxon>
        <taxon>Ixodes</taxon>
    </lineage>
</organism>
<protein>
    <submittedName>
        <fullName evidence="1">Uncharacterized protein</fullName>
    </submittedName>
</protein>
<evidence type="ECO:0000313" key="1">
    <source>
        <dbReference type="EMBL" id="KAG0420229.1"/>
    </source>
</evidence>
<evidence type="ECO:0000313" key="2">
    <source>
        <dbReference type="Proteomes" id="UP000805193"/>
    </source>
</evidence>
<comment type="caution">
    <text evidence="1">The sequence shown here is derived from an EMBL/GenBank/DDBJ whole genome shotgun (WGS) entry which is preliminary data.</text>
</comment>
<dbReference type="Proteomes" id="UP000805193">
    <property type="component" value="Unassembled WGS sequence"/>
</dbReference>
<keyword evidence="2" id="KW-1185">Reference proteome</keyword>
<accession>A0AC60PI55</accession>
<gene>
    <name evidence="1" type="ORF">HPB47_003597</name>
</gene>
<proteinExistence type="predicted"/>
<reference evidence="1 2" key="1">
    <citation type="journal article" date="2020" name="Cell">
        <title>Large-Scale Comparative Analyses of Tick Genomes Elucidate Their Genetic Diversity and Vector Capacities.</title>
        <authorList>
            <consortium name="Tick Genome and Microbiome Consortium (TIGMIC)"/>
            <person name="Jia N."/>
            <person name="Wang J."/>
            <person name="Shi W."/>
            <person name="Du L."/>
            <person name="Sun Y."/>
            <person name="Zhan W."/>
            <person name="Jiang J.F."/>
            <person name="Wang Q."/>
            <person name="Zhang B."/>
            <person name="Ji P."/>
            <person name="Bell-Sakyi L."/>
            <person name="Cui X.M."/>
            <person name="Yuan T.T."/>
            <person name="Jiang B.G."/>
            <person name="Yang W.F."/>
            <person name="Lam T.T."/>
            <person name="Chang Q.C."/>
            <person name="Ding S.J."/>
            <person name="Wang X.J."/>
            <person name="Zhu J.G."/>
            <person name="Ruan X.D."/>
            <person name="Zhao L."/>
            <person name="Wei J.T."/>
            <person name="Ye R.Z."/>
            <person name="Que T.C."/>
            <person name="Du C.H."/>
            <person name="Zhou Y.H."/>
            <person name="Cheng J.X."/>
            <person name="Dai P.F."/>
            <person name="Guo W.B."/>
            <person name="Han X.H."/>
            <person name="Huang E.J."/>
            <person name="Li L.F."/>
            <person name="Wei W."/>
            <person name="Gao Y.C."/>
            <person name="Liu J.Z."/>
            <person name="Shao H.Z."/>
            <person name="Wang X."/>
            <person name="Wang C.C."/>
            <person name="Yang T.C."/>
            <person name="Huo Q.B."/>
            <person name="Li W."/>
            <person name="Chen H.Y."/>
            <person name="Chen S.E."/>
            <person name="Zhou L.G."/>
            <person name="Ni X.B."/>
            <person name="Tian J.H."/>
            <person name="Sheng Y."/>
            <person name="Liu T."/>
            <person name="Pan Y.S."/>
            <person name="Xia L.Y."/>
            <person name="Li J."/>
            <person name="Zhao F."/>
            <person name="Cao W.C."/>
        </authorList>
    </citation>
    <scope>NUCLEOTIDE SEQUENCE [LARGE SCALE GENOMIC DNA]</scope>
    <source>
        <strain evidence="1">Iper-2018</strain>
    </source>
</reference>
<name>A0AC60PI55_IXOPE</name>
<dbReference type="EMBL" id="JABSTQ010010527">
    <property type="protein sequence ID" value="KAG0420229.1"/>
    <property type="molecule type" value="Genomic_DNA"/>
</dbReference>